<dbReference type="SUPFAM" id="SSF52317">
    <property type="entry name" value="Class I glutamine amidotransferase-like"/>
    <property type="match status" value="1"/>
</dbReference>
<dbReference type="Gene3D" id="3.40.50.880">
    <property type="match status" value="1"/>
</dbReference>
<reference evidence="3" key="2">
    <citation type="submission" date="2010-01" db="EMBL/GenBank/DDBJ databases">
        <title>The complete genome of Conexibacter woesei DSM 14684.</title>
        <authorList>
            <consortium name="US DOE Joint Genome Institute (JGI-PGF)"/>
            <person name="Lucas S."/>
            <person name="Copeland A."/>
            <person name="Lapidus A."/>
            <person name="Glavina del Rio T."/>
            <person name="Dalin E."/>
            <person name="Tice H."/>
            <person name="Bruce D."/>
            <person name="Goodwin L."/>
            <person name="Pitluck S."/>
            <person name="Kyrpides N."/>
            <person name="Mavromatis K."/>
            <person name="Ivanova N."/>
            <person name="Mikhailova N."/>
            <person name="Chertkov O."/>
            <person name="Brettin T."/>
            <person name="Detter J.C."/>
            <person name="Han C."/>
            <person name="Larimer F."/>
            <person name="Land M."/>
            <person name="Hauser L."/>
            <person name="Markowitz V."/>
            <person name="Cheng J.-F."/>
            <person name="Hugenholtz P."/>
            <person name="Woyke T."/>
            <person name="Wu D."/>
            <person name="Pukall R."/>
            <person name="Steenblock K."/>
            <person name="Schneider S."/>
            <person name="Klenk H.-P."/>
            <person name="Eisen J.A."/>
        </authorList>
    </citation>
    <scope>NUCLEOTIDE SEQUENCE [LARGE SCALE GENOMIC DNA]</scope>
    <source>
        <strain evidence="3">DSM 14684 / CIP 108061 / JCM 11494 / NBRC 100937 / ID131577</strain>
    </source>
</reference>
<sequence>MQLSAQTPPVRSDYQRGWRRMLVDMEIPGWEQRFLSEFDAGAMADLYARAGLTSVMFACKSLAGYCFWPAQVGPEHPGTAGRDVVGQTVAALAERGIAACAYYSVIFDNWAHEHDPDWRLEPVGGRRRTGTTYDRHALCCPNSPGYRDYVRGQIADLYGRYDVGAAFCDMSFWPAVCGCRHCRDRCRSEIGAELPATIDWTDATWCAFAAARERWIAEFQGLVTDAMRAARPGIAVHHNFALGPVHWVQGVPFAVTEHSDFLGGDLYGDATEQLVVTKLMGNLSRSRPVEFMSFGTVSYSEHVRLKTAERMRSQALAATAESSACMFIDGIDPLGTANARLYDRVGATFDPVTAFEPHLGGEPVEDVAVYFSDASKVDFGENGAPLAERNVRADSYPHLEAVRGACRALQRAHVPFGVLTRRQLGELERWRVLVLPNVVRMDAEEVAAVSAYVRAGGRVYASGYSSLVETRGVRHDDFMLGDVFGVELAGEEVGRVAYATPATERMRALTDPQRELSWDAPRGSLAGGLLRLRPRAGAVTQTLATLSLPYGHPHLGDMDDREWASVHCSPPWTDTGEPAIVRARFGAGETIYSAHDVERQQFDVNERLFAGLVGDLLGDAWTVRCETRPDVWVSVFDHADRRTRRIALLNSPAALVPRTTLRIRPPVGARFEAVQELPSGRPLAFETEADGTARVTLGTLPELTMVAARWGGEQA</sequence>
<evidence type="ECO:0000259" key="1">
    <source>
        <dbReference type="Pfam" id="PF01120"/>
    </source>
</evidence>
<keyword evidence="3" id="KW-1185">Reference proteome</keyword>
<dbReference type="Gene3D" id="3.20.20.80">
    <property type="entry name" value="Glycosidases"/>
    <property type="match status" value="2"/>
</dbReference>
<dbReference type="InterPro" id="IPR057739">
    <property type="entry name" value="Glyco_hydro_29_N"/>
</dbReference>
<evidence type="ECO:0000313" key="2">
    <source>
        <dbReference type="EMBL" id="ADB53492.1"/>
    </source>
</evidence>
<dbReference type="EMBL" id="CP001854">
    <property type="protein sequence ID" value="ADB53492.1"/>
    <property type="molecule type" value="Genomic_DNA"/>
</dbReference>
<dbReference type="STRING" id="469383.Cwoe_5083"/>
<dbReference type="HOGENOM" id="CLU_402730_0_0_11"/>
<evidence type="ECO:0000313" key="3">
    <source>
        <dbReference type="Proteomes" id="UP000008229"/>
    </source>
</evidence>
<dbReference type="eggNOG" id="COG1874">
    <property type="taxonomic scope" value="Bacteria"/>
</dbReference>
<protein>
    <recommendedName>
        <fullName evidence="1">Glycoside hydrolase family 29 N-terminal domain-containing protein</fullName>
    </recommendedName>
</protein>
<accession>D3FDA0</accession>
<dbReference type="KEGG" id="cwo:Cwoe_5083"/>
<feature type="domain" description="Glycoside hydrolase family 29 N-terminal" evidence="1">
    <location>
        <begin position="36"/>
        <end position="171"/>
    </location>
</feature>
<dbReference type="InterPro" id="IPR017853">
    <property type="entry name" value="GH"/>
</dbReference>
<dbReference type="AlphaFoldDB" id="D3FDA0"/>
<dbReference type="Pfam" id="PF01120">
    <property type="entry name" value="Alpha_L_fucos"/>
    <property type="match status" value="1"/>
</dbReference>
<organism evidence="2 3">
    <name type="scientific">Conexibacter woesei (strain DSM 14684 / CCUG 47730 / CIP 108061 / JCM 11494 / NBRC 100937 / ID131577)</name>
    <dbReference type="NCBI Taxonomy" id="469383"/>
    <lineage>
        <taxon>Bacteria</taxon>
        <taxon>Bacillati</taxon>
        <taxon>Actinomycetota</taxon>
        <taxon>Thermoleophilia</taxon>
        <taxon>Solirubrobacterales</taxon>
        <taxon>Conexibacteraceae</taxon>
        <taxon>Conexibacter</taxon>
    </lineage>
</organism>
<reference evidence="2 3" key="1">
    <citation type="journal article" date="2010" name="Stand. Genomic Sci.">
        <title>Complete genome sequence of Conexibacter woesei type strain (ID131577).</title>
        <authorList>
            <person name="Pukall R."/>
            <person name="Lapidus A."/>
            <person name="Glavina Del Rio T."/>
            <person name="Copeland A."/>
            <person name="Tice H."/>
            <person name="Cheng J.-F."/>
            <person name="Lucas S."/>
            <person name="Chen F."/>
            <person name="Nolan M."/>
            <person name="Bruce D."/>
            <person name="Goodwin L."/>
            <person name="Pitluck S."/>
            <person name="Mavromatis K."/>
            <person name="Ivanova N."/>
            <person name="Ovchinnikova G."/>
            <person name="Pati A."/>
            <person name="Chen A."/>
            <person name="Palaniappan K."/>
            <person name="Land M."/>
            <person name="Hauser L."/>
            <person name="Chang Y.-J."/>
            <person name="Jeffries C.D."/>
            <person name="Chain P."/>
            <person name="Meincke L."/>
            <person name="Sims D."/>
            <person name="Brettin T."/>
            <person name="Detter J.C."/>
            <person name="Rohde M."/>
            <person name="Goeker M."/>
            <person name="Bristow J."/>
            <person name="Eisen J.A."/>
            <person name="Markowitz V."/>
            <person name="Kyrpides N.C."/>
            <person name="Klenk H.-P."/>
            <person name="Hugenholtz P."/>
        </authorList>
    </citation>
    <scope>NUCLEOTIDE SEQUENCE [LARGE SCALE GENOMIC DNA]</scope>
    <source>
        <strain evidence="3">DSM 14684 / CIP 108061 / JCM 11494 / NBRC 100937 / ID131577</strain>
    </source>
</reference>
<dbReference type="Proteomes" id="UP000008229">
    <property type="component" value="Chromosome"/>
</dbReference>
<dbReference type="CDD" id="cd03143">
    <property type="entry name" value="A4_beta-galactosidase_middle_domain"/>
    <property type="match status" value="1"/>
</dbReference>
<name>D3FDA0_CONWI</name>
<proteinExistence type="predicted"/>
<gene>
    <name evidence="2" type="ordered locus">Cwoe_5083</name>
</gene>
<dbReference type="InterPro" id="IPR029062">
    <property type="entry name" value="Class_I_gatase-like"/>
</dbReference>
<dbReference type="SUPFAM" id="SSF51445">
    <property type="entry name" value="(Trans)glycosidases"/>
    <property type="match status" value="1"/>
</dbReference>